<keyword evidence="2" id="KW-0285">Flavoprotein</keyword>
<name>A0A7R7XE59_9EURO</name>
<keyword evidence="3" id="KW-0274">FAD</keyword>
<dbReference type="EMBL" id="AP024444">
    <property type="protein sequence ID" value="BCS19699.1"/>
    <property type="molecule type" value="Genomic_DNA"/>
</dbReference>
<feature type="transmembrane region" description="Helical" evidence="5">
    <location>
        <begin position="522"/>
        <end position="539"/>
    </location>
</feature>
<keyword evidence="5" id="KW-1133">Transmembrane helix</keyword>
<feature type="domain" description="FAD-binding" evidence="6">
    <location>
        <begin position="18"/>
        <end position="355"/>
    </location>
</feature>
<comment type="similarity">
    <text evidence="1">Belongs to the paxM FAD-dependent monooxygenase family.</text>
</comment>
<feature type="transmembrane region" description="Helical" evidence="5">
    <location>
        <begin position="686"/>
        <end position="705"/>
    </location>
</feature>
<accession>A0A7R7XE59</accession>
<reference evidence="7" key="2">
    <citation type="submission" date="2021-02" db="EMBL/GenBank/DDBJ databases">
        <title>Aspergillus puulaauensis MK2 genome sequence.</title>
        <authorList>
            <person name="Futagami T."/>
            <person name="Mori K."/>
            <person name="Kadooka C."/>
            <person name="Tanaka T."/>
        </authorList>
    </citation>
    <scope>NUCLEOTIDE SEQUENCE</scope>
    <source>
        <strain evidence="7">MK2</strain>
    </source>
</reference>
<keyword evidence="5" id="KW-0472">Membrane</keyword>
<dbReference type="GO" id="GO:0004497">
    <property type="term" value="F:monooxygenase activity"/>
    <property type="evidence" value="ECO:0007669"/>
    <property type="project" value="InterPro"/>
</dbReference>
<feature type="transmembrane region" description="Helical" evidence="5">
    <location>
        <begin position="648"/>
        <end position="666"/>
    </location>
</feature>
<dbReference type="Pfam" id="PF01494">
    <property type="entry name" value="FAD_binding_3"/>
    <property type="match status" value="1"/>
</dbReference>
<dbReference type="InterPro" id="IPR036188">
    <property type="entry name" value="FAD/NAD-bd_sf"/>
</dbReference>
<dbReference type="GO" id="GO:0071949">
    <property type="term" value="F:FAD binding"/>
    <property type="evidence" value="ECO:0007669"/>
    <property type="project" value="InterPro"/>
</dbReference>
<evidence type="ECO:0000259" key="6">
    <source>
        <dbReference type="Pfam" id="PF01494"/>
    </source>
</evidence>
<evidence type="ECO:0000313" key="8">
    <source>
        <dbReference type="Proteomes" id="UP000654913"/>
    </source>
</evidence>
<dbReference type="PANTHER" id="PTHR47356">
    <property type="entry name" value="FAD-DEPENDENT MONOOXYGENASE ASQG-RELATED"/>
    <property type="match status" value="1"/>
</dbReference>
<evidence type="ECO:0000256" key="5">
    <source>
        <dbReference type="SAM" id="Phobius"/>
    </source>
</evidence>
<dbReference type="PANTHER" id="PTHR47356:SF2">
    <property type="entry name" value="FAD-BINDING DOMAIN-CONTAINING PROTEIN-RELATED"/>
    <property type="match status" value="1"/>
</dbReference>
<dbReference type="Gene3D" id="3.50.50.60">
    <property type="entry name" value="FAD/NAD(P)-binding domain"/>
    <property type="match status" value="1"/>
</dbReference>
<dbReference type="GeneID" id="64969704"/>
<evidence type="ECO:0000256" key="3">
    <source>
        <dbReference type="ARBA" id="ARBA00022827"/>
    </source>
</evidence>
<dbReference type="InterPro" id="IPR002938">
    <property type="entry name" value="FAD-bd"/>
</dbReference>
<feature type="transmembrane region" description="Helical" evidence="5">
    <location>
        <begin position="717"/>
        <end position="743"/>
    </location>
</feature>
<evidence type="ECO:0000256" key="4">
    <source>
        <dbReference type="ARBA" id="ARBA00023002"/>
    </source>
</evidence>
<protein>
    <recommendedName>
        <fullName evidence="6">FAD-binding domain-containing protein</fullName>
    </recommendedName>
</protein>
<feature type="transmembrane region" description="Helical" evidence="5">
    <location>
        <begin position="546"/>
        <end position="565"/>
    </location>
</feature>
<keyword evidence="8" id="KW-1185">Reference proteome</keyword>
<feature type="transmembrane region" description="Helical" evidence="5">
    <location>
        <begin position="15"/>
        <end position="35"/>
    </location>
</feature>
<organism evidence="7 8">
    <name type="scientific">Aspergillus puulaauensis</name>
    <dbReference type="NCBI Taxonomy" id="1220207"/>
    <lineage>
        <taxon>Eukaryota</taxon>
        <taxon>Fungi</taxon>
        <taxon>Dikarya</taxon>
        <taxon>Ascomycota</taxon>
        <taxon>Pezizomycotina</taxon>
        <taxon>Eurotiomycetes</taxon>
        <taxon>Eurotiomycetidae</taxon>
        <taxon>Eurotiales</taxon>
        <taxon>Aspergillaceae</taxon>
        <taxon>Aspergillus</taxon>
    </lineage>
</organism>
<evidence type="ECO:0000256" key="2">
    <source>
        <dbReference type="ARBA" id="ARBA00022630"/>
    </source>
</evidence>
<gene>
    <name evidence="7" type="ORF">APUU_20131A</name>
</gene>
<dbReference type="SUPFAM" id="SSF51905">
    <property type="entry name" value="FAD/NAD(P)-binding domain"/>
    <property type="match status" value="1"/>
</dbReference>
<keyword evidence="4" id="KW-0560">Oxidoreductase</keyword>
<dbReference type="InterPro" id="IPR050562">
    <property type="entry name" value="FAD_mOase_fung"/>
</dbReference>
<sequence>MTTLVFNIACCNDKMAFKVLIVGGSVTGLTLAAILERYGIDYTLIEKHADAAPEMGASIALLAHGSRVLDQLGCFDELLPFGAAVEEFTMYDPDGKHLGTHERLGANLEAMLGYPIFFVERRRVLQSLWGAIKDKSKIHLSTKVAKIELVAGGAHVETQDGRVFTGDILVGGDGIKSRTRHEMWRLTEADNHSTVADRKAIRNNCSCIFGISYGLSQVKATQTWKHVRKDRHYLCTGAPNGLAFWFLFFKTRKNAESWEHLRYTEQEKKDYAAEFASDQVRSDLTFGEMYRASKSTVLVPVEEFVLRRYYYKRIVLLGDSAHKMHPVTGQGENSAIEDSAFLANRLKDLLQTTQKPTESEIESIFRHLQEERRPRTQILTDGARGLAHMESFGTPLLKLIMLYLFPRVPGENILASIGESMTQGEPLKYLPLPARSKRLLPYDEEVQATPRYRSTAASYAWICLFIFTGSLRFMLPAILPNEVTSLTPEGPASPPFLHTWNRYIEETYFAIPAFWTIESYRSAFSLGPILTPIPWIVLARYCGWEVVLPFYFAFWVFGSSFRGFYHPWPRAIRPAAARALPIAVCFAVAKREAFTRFHILTSLNNPTILHLLIPIVTALVEWCIVRVHGRRWGPVYQFRDYDIKYLDQFFSCSVVPAFGHVIMLFFDIIPDLRQGYGPLLFRVPEILNFGIFTLLIAAWLLFTAWDLRRVRVVNLNLVTVSFYIVLGVTFLGPGATLMGAWWWREKLWEKSRQRLSEERYAKVEREQVPPIIKT</sequence>
<feature type="transmembrane region" description="Helical" evidence="5">
    <location>
        <begin position="609"/>
        <end position="628"/>
    </location>
</feature>
<keyword evidence="5" id="KW-0812">Transmembrane</keyword>
<proteinExistence type="inferred from homology"/>
<dbReference type="KEGG" id="apuu:APUU_20131A"/>
<dbReference type="AlphaFoldDB" id="A0A7R7XE59"/>
<evidence type="ECO:0000313" key="7">
    <source>
        <dbReference type="EMBL" id="BCS19699.1"/>
    </source>
</evidence>
<feature type="transmembrane region" description="Helical" evidence="5">
    <location>
        <begin position="459"/>
        <end position="479"/>
    </location>
</feature>
<evidence type="ECO:0000256" key="1">
    <source>
        <dbReference type="ARBA" id="ARBA00007992"/>
    </source>
</evidence>
<dbReference type="Proteomes" id="UP000654913">
    <property type="component" value="Chromosome 2"/>
</dbReference>
<dbReference type="OrthoDB" id="10029326at2759"/>
<dbReference type="PRINTS" id="PR00420">
    <property type="entry name" value="RNGMNOXGNASE"/>
</dbReference>
<dbReference type="RefSeq" id="XP_041551893.1">
    <property type="nucleotide sequence ID" value="XM_041698738.1"/>
</dbReference>
<reference evidence="7" key="1">
    <citation type="submission" date="2021-01" db="EMBL/GenBank/DDBJ databases">
        <authorList>
            <consortium name="Aspergillus puulaauensis MK2 genome sequencing consortium"/>
            <person name="Kazuki M."/>
            <person name="Futagami T."/>
        </authorList>
    </citation>
    <scope>NUCLEOTIDE SEQUENCE</scope>
    <source>
        <strain evidence="7">MK2</strain>
    </source>
</reference>